<name>A0A1W9Z1M3_MYCBA</name>
<protein>
    <recommendedName>
        <fullName evidence="4">DUF2561 domain-containing protein</fullName>
    </recommendedName>
</protein>
<keyword evidence="3" id="KW-1185">Reference proteome</keyword>
<dbReference type="EMBL" id="MVHJ01000003">
    <property type="protein sequence ID" value="ORA06221.1"/>
    <property type="molecule type" value="Genomic_DNA"/>
</dbReference>
<feature type="transmembrane region" description="Helical" evidence="1">
    <location>
        <begin position="70"/>
        <end position="91"/>
    </location>
</feature>
<feature type="transmembrane region" description="Helical" evidence="1">
    <location>
        <begin position="184"/>
        <end position="207"/>
    </location>
</feature>
<reference evidence="2 3" key="1">
    <citation type="submission" date="2017-02" db="EMBL/GenBank/DDBJ databases">
        <title>The new phylogeny of genus Mycobacterium.</title>
        <authorList>
            <person name="Tortoli E."/>
            <person name="Trovato A."/>
            <person name="Cirillo D.M."/>
        </authorList>
    </citation>
    <scope>NUCLEOTIDE SEQUENCE [LARGE SCALE GENOMIC DNA]</scope>
    <source>
        <strain evidence="2 3">DSM 45578</strain>
    </source>
</reference>
<dbReference type="OrthoDB" id="4640608at2"/>
<dbReference type="InterPro" id="IPR024381">
    <property type="entry name" value="DUF2561"/>
</dbReference>
<organism evidence="2 3">
    <name type="scientific">Mycolicibacterium bacteremicum</name>
    <name type="common">Mycobacterium bacteremicum</name>
    <dbReference type="NCBI Taxonomy" id="564198"/>
    <lineage>
        <taxon>Bacteria</taxon>
        <taxon>Bacillati</taxon>
        <taxon>Actinomycetota</taxon>
        <taxon>Actinomycetes</taxon>
        <taxon>Mycobacteriales</taxon>
        <taxon>Mycobacteriaceae</taxon>
        <taxon>Mycolicibacterium</taxon>
    </lineage>
</organism>
<keyword evidence="1" id="KW-1133">Transmembrane helix</keyword>
<dbReference type="Proteomes" id="UP000192366">
    <property type="component" value="Unassembled WGS sequence"/>
</dbReference>
<sequence length="222" mass="22437">MLDNLSRGTSRNTLSGPPDLDRILLGVCAAVWLAALGVSVAAVVRLVDLGSGRGTVRAELAEASGSETPWALYTVIGVSAVVIAVAIPLLIRARRQSTDRPLRAGTAGGSVSDDIAAVPSRQARRRAAESTIAVADSGLGSGVRPAVVDQVYLRCTAGVIAAVGAGTLAIAVGTYLLAGDNSTGAVALFIIAGLVTVAMPAVPWFYLRELRAVLGRGGAPAA</sequence>
<comment type="caution">
    <text evidence="2">The sequence shown here is derived from an EMBL/GenBank/DDBJ whole genome shotgun (WGS) entry which is preliminary data.</text>
</comment>
<feature type="transmembrane region" description="Helical" evidence="1">
    <location>
        <begin position="23"/>
        <end position="47"/>
    </location>
</feature>
<evidence type="ECO:0000313" key="2">
    <source>
        <dbReference type="EMBL" id="ORA06221.1"/>
    </source>
</evidence>
<feature type="transmembrane region" description="Helical" evidence="1">
    <location>
        <begin position="151"/>
        <end position="178"/>
    </location>
</feature>
<proteinExistence type="predicted"/>
<dbReference type="AlphaFoldDB" id="A0A1W9Z1M3"/>
<accession>A0A1W9Z1M3</accession>
<dbReference type="Pfam" id="PF10812">
    <property type="entry name" value="DUF2561"/>
    <property type="match status" value="1"/>
</dbReference>
<keyword evidence="1" id="KW-0812">Transmembrane</keyword>
<gene>
    <name evidence="2" type="ORF">BST17_04425</name>
</gene>
<dbReference type="STRING" id="564198.BST17_04425"/>
<evidence type="ECO:0008006" key="4">
    <source>
        <dbReference type="Google" id="ProtNLM"/>
    </source>
</evidence>
<evidence type="ECO:0000313" key="3">
    <source>
        <dbReference type="Proteomes" id="UP000192366"/>
    </source>
</evidence>
<dbReference type="RefSeq" id="WP_083055727.1">
    <property type="nucleotide sequence ID" value="NZ_JACKVM010000009.1"/>
</dbReference>
<evidence type="ECO:0000256" key="1">
    <source>
        <dbReference type="SAM" id="Phobius"/>
    </source>
</evidence>
<keyword evidence="1" id="KW-0472">Membrane</keyword>